<accession>A0ABY6GBH7</accession>
<dbReference type="Proteomes" id="UP001162800">
    <property type="component" value="Chromosome"/>
</dbReference>
<evidence type="ECO:0000313" key="2">
    <source>
        <dbReference type="EMBL" id="UYG52223.1"/>
    </source>
</evidence>
<gene>
    <name evidence="2" type="ORF">M9799_03000</name>
</gene>
<organism evidence="2 3">
    <name type="scientific">Comamonas endophytica</name>
    <dbReference type="NCBI Taxonomy" id="2949090"/>
    <lineage>
        <taxon>Bacteria</taxon>
        <taxon>Pseudomonadati</taxon>
        <taxon>Pseudomonadota</taxon>
        <taxon>Betaproteobacteria</taxon>
        <taxon>Burkholderiales</taxon>
        <taxon>Comamonadaceae</taxon>
        <taxon>Comamonas</taxon>
    </lineage>
</organism>
<protein>
    <submittedName>
        <fullName evidence="2">Uncharacterized protein</fullName>
    </submittedName>
</protein>
<dbReference type="RefSeq" id="WP_231044254.1">
    <property type="nucleotide sequence ID" value="NZ_CP106881.1"/>
</dbReference>
<keyword evidence="1" id="KW-1133">Transmembrane helix</keyword>
<evidence type="ECO:0000313" key="3">
    <source>
        <dbReference type="Proteomes" id="UP001162800"/>
    </source>
</evidence>
<keyword evidence="1" id="KW-0812">Transmembrane</keyword>
<keyword evidence="1" id="KW-0472">Membrane</keyword>
<evidence type="ECO:0000256" key="1">
    <source>
        <dbReference type="SAM" id="Phobius"/>
    </source>
</evidence>
<keyword evidence="3" id="KW-1185">Reference proteome</keyword>
<reference evidence="2" key="1">
    <citation type="submission" date="2022-09" db="EMBL/GenBank/DDBJ databases">
        <title>The complete genome of Acidovorax sp. 5MLIR.</title>
        <authorList>
            <person name="Liu L."/>
            <person name="Yue J."/>
            <person name="Yang F."/>
            <person name="Yuan J."/>
            <person name="Li L."/>
        </authorList>
    </citation>
    <scope>NUCLEOTIDE SEQUENCE</scope>
    <source>
        <strain evidence="2">5MLIR</strain>
    </source>
</reference>
<dbReference type="EMBL" id="CP106881">
    <property type="protein sequence ID" value="UYG52223.1"/>
    <property type="molecule type" value="Genomic_DNA"/>
</dbReference>
<sequence>MYTIEPITGSAFCRLWWRVVLATTAAAGAFAVMAHSEARATTSSAARKPLEVAARDPFFLPPTAPLAVVAPPPAVLALPEIPRVPVPQLIFTGRMRTPGGQTIVLARWGDGSSARLEPGKVFANGYRVERMGTDMVELMHPQTQAVVQLVLPPAPRFETR</sequence>
<name>A0ABY6GBH7_9BURK</name>
<feature type="transmembrane region" description="Helical" evidence="1">
    <location>
        <begin position="15"/>
        <end position="34"/>
    </location>
</feature>
<proteinExistence type="predicted"/>